<name>X1TW89_9ZZZZ</name>
<sequence>MDVLHEKSGLKTITTRLLVSIMSINKMTFDNHKENLLAQLSLADPDLAEK</sequence>
<dbReference type="EMBL" id="BARW01025530">
    <property type="protein sequence ID" value="GAJ09598.1"/>
    <property type="molecule type" value="Genomic_DNA"/>
</dbReference>
<evidence type="ECO:0000313" key="1">
    <source>
        <dbReference type="EMBL" id="GAJ09598.1"/>
    </source>
</evidence>
<dbReference type="AlphaFoldDB" id="X1TW89"/>
<reference evidence="1" key="1">
    <citation type="journal article" date="2014" name="Front. Microbiol.">
        <title>High frequency of phylogenetically diverse reductive dehalogenase-homologous genes in deep subseafloor sedimentary metagenomes.</title>
        <authorList>
            <person name="Kawai M."/>
            <person name="Futagami T."/>
            <person name="Toyoda A."/>
            <person name="Takaki Y."/>
            <person name="Nishi S."/>
            <person name="Hori S."/>
            <person name="Arai W."/>
            <person name="Tsubouchi T."/>
            <person name="Morono Y."/>
            <person name="Uchiyama I."/>
            <person name="Ito T."/>
            <person name="Fujiyama A."/>
            <person name="Inagaki F."/>
            <person name="Takami H."/>
        </authorList>
    </citation>
    <scope>NUCLEOTIDE SEQUENCE</scope>
    <source>
        <strain evidence="1">Expedition CK06-06</strain>
    </source>
</reference>
<protein>
    <submittedName>
        <fullName evidence="1">Uncharacterized protein</fullName>
    </submittedName>
</protein>
<organism evidence="1">
    <name type="scientific">marine sediment metagenome</name>
    <dbReference type="NCBI Taxonomy" id="412755"/>
    <lineage>
        <taxon>unclassified sequences</taxon>
        <taxon>metagenomes</taxon>
        <taxon>ecological metagenomes</taxon>
    </lineage>
</organism>
<accession>X1TW89</accession>
<feature type="non-terminal residue" evidence="1">
    <location>
        <position position="50"/>
    </location>
</feature>
<comment type="caution">
    <text evidence="1">The sequence shown here is derived from an EMBL/GenBank/DDBJ whole genome shotgun (WGS) entry which is preliminary data.</text>
</comment>
<gene>
    <name evidence="1" type="ORF">S12H4_41829</name>
</gene>
<proteinExistence type="predicted"/>